<sequence>MKKLVITFFVFGLCSWYAPFSASSQISLKDLFSSSSIEEAVGSILGGQSLTAEALNGTWKYSKPACEFKSDDLLKKAGGALAASQIEDKLAEIYTKVGITEEMKYTFNAADSTFTITLKANATKGLGGSFQINAEEKTLTLSFEALKLITLSSVDATASLSDNNLTLLFNADKILDVIQIIASNSNNTTLKTIGQLAEQYDGMLLGFVLTKQEE</sequence>
<evidence type="ECO:0000256" key="1">
    <source>
        <dbReference type="SAM" id="SignalP"/>
    </source>
</evidence>
<reference evidence="3" key="2">
    <citation type="journal article" date="2021" name="PeerJ">
        <title>Extensive microbial diversity within the chicken gut microbiome revealed by metagenomics and culture.</title>
        <authorList>
            <person name="Gilroy R."/>
            <person name="Ravi A."/>
            <person name="Getino M."/>
            <person name="Pursley I."/>
            <person name="Horton D.L."/>
            <person name="Alikhan N.F."/>
            <person name="Baker D."/>
            <person name="Gharbi K."/>
            <person name="Hall N."/>
            <person name="Watson M."/>
            <person name="Adriaenssens E.M."/>
            <person name="Foster-Nyarko E."/>
            <person name="Jarju S."/>
            <person name="Secka A."/>
            <person name="Antonio M."/>
            <person name="Oren A."/>
            <person name="Chaudhuri R.R."/>
            <person name="La Ragione R."/>
            <person name="Hildebrand F."/>
            <person name="Pallen M.J."/>
        </authorList>
    </citation>
    <scope>NUCLEOTIDE SEQUENCE</scope>
    <source>
        <strain evidence="3">CHK158-818</strain>
    </source>
</reference>
<proteinExistence type="predicted"/>
<dbReference type="Proteomes" id="UP000824112">
    <property type="component" value="Unassembled WGS sequence"/>
</dbReference>
<dbReference type="Pfam" id="PF16270">
    <property type="entry name" value="DUF4923"/>
    <property type="match status" value="1"/>
</dbReference>
<evidence type="ECO:0000259" key="2">
    <source>
        <dbReference type="Pfam" id="PF16270"/>
    </source>
</evidence>
<accession>A0A9D1M5H9</accession>
<organism evidence="3 4">
    <name type="scientific">Candidatus Gallibacteroides avistercoris</name>
    <dbReference type="NCBI Taxonomy" id="2840833"/>
    <lineage>
        <taxon>Bacteria</taxon>
        <taxon>Pseudomonadati</taxon>
        <taxon>Bacteroidota</taxon>
        <taxon>Bacteroidia</taxon>
        <taxon>Bacteroidales</taxon>
        <taxon>Bacteroidaceae</taxon>
        <taxon>Bacteroidaceae incertae sedis</taxon>
        <taxon>Candidatus Gallibacteroides</taxon>
    </lineage>
</organism>
<feature type="domain" description="DUF4923" evidence="2">
    <location>
        <begin position="28"/>
        <end position="211"/>
    </location>
</feature>
<feature type="signal peptide" evidence="1">
    <location>
        <begin position="1"/>
        <end position="22"/>
    </location>
</feature>
<evidence type="ECO:0000313" key="3">
    <source>
        <dbReference type="EMBL" id="HIU54268.1"/>
    </source>
</evidence>
<feature type="chain" id="PRO_5039708543" evidence="1">
    <location>
        <begin position="23"/>
        <end position="214"/>
    </location>
</feature>
<comment type="caution">
    <text evidence="3">The sequence shown here is derived from an EMBL/GenBank/DDBJ whole genome shotgun (WGS) entry which is preliminary data.</text>
</comment>
<gene>
    <name evidence="3" type="ORF">IAB03_00505</name>
</gene>
<reference evidence="3" key="1">
    <citation type="submission" date="2020-10" db="EMBL/GenBank/DDBJ databases">
        <authorList>
            <person name="Gilroy R."/>
        </authorList>
    </citation>
    <scope>NUCLEOTIDE SEQUENCE</scope>
    <source>
        <strain evidence="3">CHK158-818</strain>
    </source>
</reference>
<evidence type="ECO:0000313" key="4">
    <source>
        <dbReference type="Proteomes" id="UP000824112"/>
    </source>
</evidence>
<dbReference type="InterPro" id="IPR032575">
    <property type="entry name" value="DUF4923"/>
</dbReference>
<protein>
    <submittedName>
        <fullName evidence="3">DUF4923 family protein</fullName>
    </submittedName>
</protein>
<dbReference type="AlphaFoldDB" id="A0A9D1M5H9"/>
<keyword evidence="1" id="KW-0732">Signal</keyword>
<name>A0A9D1M5H9_9BACT</name>
<dbReference type="EMBL" id="DVNA01000008">
    <property type="protein sequence ID" value="HIU54268.1"/>
    <property type="molecule type" value="Genomic_DNA"/>
</dbReference>